<organism evidence="2 3">
    <name type="scientific">Aliisedimentitalea scapharcae</name>
    <dbReference type="NCBI Taxonomy" id="1524259"/>
    <lineage>
        <taxon>Bacteria</taxon>
        <taxon>Pseudomonadati</taxon>
        <taxon>Pseudomonadota</taxon>
        <taxon>Alphaproteobacteria</taxon>
        <taxon>Rhodobacterales</taxon>
        <taxon>Roseobacteraceae</taxon>
        <taxon>Aliisedimentitalea</taxon>
    </lineage>
</organism>
<keyword evidence="1" id="KW-0812">Transmembrane</keyword>
<protein>
    <submittedName>
        <fullName evidence="2">DUF1467 family protein</fullName>
    </submittedName>
</protein>
<feature type="transmembrane region" description="Helical" evidence="1">
    <location>
        <begin position="6"/>
        <end position="26"/>
    </location>
</feature>
<dbReference type="InterPro" id="IPR009935">
    <property type="entry name" value="DUF1467"/>
</dbReference>
<evidence type="ECO:0000313" key="2">
    <source>
        <dbReference type="EMBL" id="WZK90566.1"/>
    </source>
</evidence>
<name>A0ABZ2XWS6_9RHOB</name>
<keyword evidence="1" id="KW-0472">Membrane</keyword>
<accession>A0ABZ2XWS6</accession>
<reference evidence="2 3" key="1">
    <citation type="submission" date="2023-04" db="EMBL/GenBank/DDBJ databases">
        <title>Complete genome sequence of Alisedimentitalea scapharcae.</title>
        <authorList>
            <person name="Rong J.-C."/>
            <person name="Yi M.-L."/>
            <person name="Zhao Q."/>
        </authorList>
    </citation>
    <scope>NUCLEOTIDE SEQUENCE [LARGE SCALE GENOMIC DNA]</scope>
    <source>
        <strain evidence="2 3">KCTC 42119</strain>
    </source>
</reference>
<dbReference type="Proteomes" id="UP001623232">
    <property type="component" value="Chromosome"/>
</dbReference>
<dbReference type="EMBL" id="CP123584">
    <property type="protein sequence ID" value="WZK90566.1"/>
    <property type="molecule type" value="Genomic_DNA"/>
</dbReference>
<dbReference type="Pfam" id="PF07330">
    <property type="entry name" value="DUF1467"/>
    <property type="match status" value="1"/>
</dbReference>
<evidence type="ECO:0000256" key="1">
    <source>
        <dbReference type="SAM" id="Phobius"/>
    </source>
</evidence>
<keyword evidence="3" id="KW-1185">Reference proteome</keyword>
<sequence length="88" mass="9924">MSITSGLVLFSVIWFLTFLVVIPIRLQTQGDLGKIEPGTHAGAPEHHHLKKKAWITTAISFVLWIVIVGIILSGWITIRDFDWLGRMD</sequence>
<gene>
    <name evidence="2" type="ORF">QEZ52_08465</name>
</gene>
<keyword evidence="1" id="KW-1133">Transmembrane helix</keyword>
<feature type="transmembrane region" description="Helical" evidence="1">
    <location>
        <begin position="53"/>
        <end position="78"/>
    </location>
</feature>
<dbReference type="RefSeq" id="WP_406649429.1">
    <property type="nucleotide sequence ID" value="NZ_CP123584.1"/>
</dbReference>
<proteinExistence type="predicted"/>
<evidence type="ECO:0000313" key="3">
    <source>
        <dbReference type="Proteomes" id="UP001623232"/>
    </source>
</evidence>